<dbReference type="Proteomes" id="UP000051574">
    <property type="component" value="Unassembled WGS sequence"/>
</dbReference>
<dbReference type="CDD" id="cd20525">
    <property type="entry name" value="CYCLIN_CCNH_rpt2"/>
    <property type="match status" value="1"/>
</dbReference>
<dbReference type="Gene3D" id="1.10.472.10">
    <property type="entry name" value="Cyclin-like"/>
    <property type="match status" value="1"/>
</dbReference>
<dbReference type="SUPFAM" id="SSF47954">
    <property type="entry name" value="Cyclin-like"/>
    <property type="match status" value="1"/>
</dbReference>
<proteinExistence type="predicted"/>
<dbReference type="InterPro" id="IPR036915">
    <property type="entry name" value="Cyclin-like_sf"/>
</dbReference>
<evidence type="ECO:0000259" key="3">
    <source>
        <dbReference type="Pfam" id="PF16899"/>
    </source>
</evidence>
<dbReference type="AlphaFoldDB" id="A0A0T6B9F9"/>
<dbReference type="FunFam" id="1.10.472.10:FF:000029">
    <property type="entry name" value="Cyclin h"/>
    <property type="match status" value="1"/>
</dbReference>
<evidence type="ECO:0000256" key="1">
    <source>
        <dbReference type="ARBA" id="ARBA00023127"/>
    </source>
</evidence>
<reference evidence="4 5" key="1">
    <citation type="submission" date="2015-09" db="EMBL/GenBank/DDBJ databases">
        <title>Draft genome of the scarab beetle Oryctes borbonicus.</title>
        <authorList>
            <person name="Meyer J.M."/>
            <person name="Markov G.V."/>
            <person name="Baskaran P."/>
            <person name="Herrmann M."/>
            <person name="Sommer R.J."/>
            <person name="Roedelsperger C."/>
        </authorList>
    </citation>
    <scope>NUCLEOTIDE SEQUENCE [LARGE SCALE GENOMIC DNA]</scope>
    <source>
        <strain evidence="4">OB123</strain>
        <tissue evidence="4">Whole animal</tissue>
    </source>
</reference>
<keyword evidence="2" id="KW-0131">Cell cycle</keyword>
<evidence type="ECO:0000313" key="4">
    <source>
        <dbReference type="EMBL" id="KRT83978.1"/>
    </source>
</evidence>
<keyword evidence="5" id="KW-1185">Reference proteome</keyword>
<name>A0A0T6B9F9_9SCAR</name>
<evidence type="ECO:0000313" key="5">
    <source>
        <dbReference type="Proteomes" id="UP000051574"/>
    </source>
</evidence>
<keyword evidence="1" id="KW-0195">Cyclin</keyword>
<dbReference type="Pfam" id="PF16899">
    <property type="entry name" value="Cyclin_C_2"/>
    <property type="match status" value="1"/>
</dbReference>
<dbReference type="InterPro" id="IPR031658">
    <property type="entry name" value="Cyclin_C_2"/>
</dbReference>
<sequence>MQFVANIKGDREKATDIILNNELLLMEQLNFHLTIHNPYRPVEGLLIDIKTRCTLNDPERLRPGTEHFLERAFLTDAVLIYAPSQVALAAILHAASKLQENLDSYVTDTLFGVEGRGKLDELIEAVRSIRSMVKMA</sequence>
<organism evidence="4 5">
    <name type="scientific">Oryctes borbonicus</name>
    <dbReference type="NCBI Taxonomy" id="1629725"/>
    <lineage>
        <taxon>Eukaryota</taxon>
        <taxon>Metazoa</taxon>
        <taxon>Ecdysozoa</taxon>
        <taxon>Arthropoda</taxon>
        <taxon>Hexapoda</taxon>
        <taxon>Insecta</taxon>
        <taxon>Pterygota</taxon>
        <taxon>Neoptera</taxon>
        <taxon>Endopterygota</taxon>
        <taxon>Coleoptera</taxon>
        <taxon>Polyphaga</taxon>
        <taxon>Scarabaeiformia</taxon>
        <taxon>Scarabaeidae</taxon>
        <taxon>Dynastinae</taxon>
        <taxon>Oryctes</taxon>
    </lineage>
</organism>
<protein>
    <recommendedName>
        <fullName evidence="3">Cyclin C-terminal domain-containing protein</fullName>
    </recommendedName>
</protein>
<dbReference type="OrthoDB" id="340962at2759"/>
<feature type="domain" description="Cyclin C-terminal" evidence="3">
    <location>
        <begin position="37"/>
        <end position="134"/>
    </location>
</feature>
<evidence type="ECO:0000256" key="2">
    <source>
        <dbReference type="ARBA" id="ARBA00023306"/>
    </source>
</evidence>
<accession>A0A0T6B9F9</accession>
<dbReference type="EMBL" id="LJIG01002962">
    <property type="protein sequence ID" value="KRT83978.1"/>
    <property type="molecule type" value="Genomic_DNA"/>
</dbReference>
<comment type="caution">
    <text evidence="4">The sequence shown here is derived from an EMBL/GenBank/DDBJ whole genome shotgun (WGS) entry which is preliminary data.</text>
</comment>
<gene>
    <name evidence="4" type="ORF">AMK59_2428</name>
</gene>
<feature type="non-terminal residue" evidence="4">
    <location>
        <position position="136"/>
    </location>
</feature>
<dbReference type="GO" id="GO:0005634">
    <property type="term" value="C:nucleus"/>
    <property type="evidence" value="ECO:0007669"/>
    <property type="project" value="UniProtKB-ARBA"/>
</dbReference>